<feature type="signal peptide" evidence="2">
    <location>
        <begin position="1"/>
        <end position="28"/>
    </location>
</feature>
<name>A0A6L9G1K8_9MICC</name>
<keyword evidence="2" id="KW-0732">Signal</keyword>
<keyword evidence="1" id="KW-0812">Transmembrane</keyword>
<organism evidence="3 4">
    <name type="scientific">Glutamicibacter soli</name>
    <dbReference type="NCBI Taxonomy" id="453836"/>
    <lineage>
        <taxon>Bacteria</taxon>
        <taxon>Bacillati</taxon>
        <taxon>Actinomycetota</taxon>
        <taxon>Actinomycetes</taxon>
        <taxon>Micrococcales</taxon>
        <taxon>Micrococcaceae</taxon>
        <taxon>Glutamicibacter</taxon>
    </lineage>
</organism>
<sequence>MPKNPAIRVVRGWLAASVCTWTAFAAHAHQAPTKMSLMVMLLITCVSAVIAMAMLGRKFSLWATSLVVVLSQGLFHLSLSVMSHGETGPLAAMEHAAHHAPVDLSGQIVEQYAQVQSESMLYAHVLAAATSILVLNGAERLLVPLRGVLTLGSARLLLSLIRIPVPELRPIPGYYPLRFQLKLAQLGRLPERRGPPSFVLSA</sequence>
<proteinExistence type="predicted"/>
<comment type="caution">
    <text evidence="3">The sequence shown here is derived from an EMBL/GenBank/DDBJ whole genome shotgun (WGS) entry which is preliminary data.</text>
</comment>
<dbReference type="AlphaFoldDB" id="A0A6L9G1K8"/>
<feature type="transmembrane region" description="Helical" evidence="1">
    <location>
        <begin position="35"/>
        <end position="54"/>
    </location>
</feature>
<dbReference type="EMBL" id="WYDN01000002">
    <property type="protein sequence ID" value="NAZ15218.1"/>
    <property type="molecule type" value="Genomic_DNA"/>
</dbReference>
<keyword evidence="1" id="KW-0472">Membrane</keyword>
<evidence type="ECO:0000256" key="1">
    <source>
        <dbReference type="SAM" id="Phobius"/>
    </source>
</evidence>
<keyword evidence="1" id="KW-1133">Transmembrane helix</keyword>
<dbReference type="RefSeq" id="WP_161447461.1">
    <property type="nucleotide sequence ID" value="NZ_WYDN01000002.1"/>
</dbReference>
<feature type="chain" id="PRO_5038897224" evidence="2">
    <location>
        <begin position="29"/>
        <end position="202"/>
    </location>
</feature>
<gene>
    <name evidence="3" type="ORF">GT020_03920</name>
</gene>
<dbReference type="Proteomes" id="UP000477543">
    <property type="component" value="Unassembled WGS sequence"/>
</dbReference>
<accession>A0A6L9G1K8</accession>
<evidence type="ECO:0000313" key="4">
    <source>
        <dbReference type="Proteomes" id="UP000477543"/>
    </source>
</evidence>
<evidence type="ECO:0000313" key="3">
    <source>
        <dbReference type="EMBL" id="NAZ15218.1"/>
    </source>
</evidence>
<protein>
    <submittedName>
        <fullName evidence="3">Uncharacterized protein</fullName>
    </submittedName>
</protein>
<reference evidence="3 4" key="1">
    <citation type="submission" date="2020-01" db="EMBL/GenBank/DDBJ databases">
        <title>Glutamicibacter soli M275.</title>
        <authorList>
            <person name="Meng X."/>
        </authorList>
    </citation>
    <scope>NUCLEOTIDE SEQUENCE [LARGE SCALE GENOMIC DNA]</scope>
    <source>
        <strain evidence="3 4">M275</strain>
    </source>
</reference>
<evidence type="ECO:0000256" key="2">
    <source>
        <dbReference type="SAM" id="SignalP"/>
    </source>
</evidence>